<dbReference type="GO" id="GO:0000162">
    <property type="term" value="P:L-tryptophan biosynthetic process"/>
    <property type="evidence" value="ECO:0007669"/>
    <property type="project" value="UniProtKB-UniRule"/>
</dbReference>
<keyword evidence="6 8" id="KW-0057">Aromatic amino acid biosynthesis</keyword>
<dbReference type="FunFam" id="3.20.20.70:FF:000024">
    <property type="entry name" value="Indole-3-glycerol phosphate synthase"/>
    <property type="match status" value="1"/>
</dbReference>
<evidence type="ECO:0000256" key="2">
    <source>
        <dbReference type="ARBA" id="ARBA00004696"/>
    </source>
</evidence>
<dbReference type="PROSITE" id="PS00614">
    <property type="entry name" value="IGPS"/>
    <property type="match status" value="1"/>
</dbReference>
<reference evidence="11 12" key="1">
    <citation type="submission" date="2015-08" db="EMBL/GenBank/DDBJ databases">
        <title>Comparative genomics of the Campylobacter concisus group.</title>
        <authorList>
            <person name="Yee E."/>
            <person name="Chapman M.H."/>
            <person name="Huynh S."/>
            <person name="Bono J.L."/>
            <person name="On S.L."/>
            <person name="St Leger J."/>
            <person name="Foster G."/>
            <person name="Parker C.T."/>
            <person name="Miller W.G."/>
        </authorList>
    </citation>
    <scope>NUCLEOTIDE SEQUENCE [LARGE SCALE GENOMIC DNA]</scope>
    <source>
        <strain evidence="11 12">RM9337</strain>
    </source>
</reference>
<evidence type="ECO:0000313" key="11">
    <source>
        <dbReference type="EMBL" id="MBE3607478.1"/>
    </source>
</evidence>
<dbReference type="InterPro" id="IPR013785">
    <property type="entry name" value="Aldolase_TIM"/>
</dbReference>
<dbReference type="NCBIfam" id="NF001377">
    <property type="entry name" value="PRK00278.2-4"/>
    <property type="match status" value="1"/>
</dbReference>
<sequence length="265" mass="29951">MILDEIINKTQEDLEERKKKYKMEWLERAYSANPYAPRDVISALKSTKGEPLRIIAEVKKASPSKGIIREDFTPLSIAKEYETANVNAISVLTEPHWFKGNVEYLTQIRRYTSTPLLRKDFIVDKYQLLEALIFGADFALLIVKALSLTKLKELMEYAKGIGLEILVEVHDMKDLEKALEVGAKIIGINHRNLDTFTMDMGLCEKLVPVILNASKDKVIVAESGLESHEQLMELNKIGVDAFLIGEHFMRKKSIAEAVISIKGGM</sequence>
<dbReference type="Pfam" id="PF00218">
    <property type="entry name" value="IGPS"/>
    <property type="match status" value="1"/>
</dbReference>
<evidence type="ECO:0000313" key="12">
    <source>
        <dbReference type="Proteomes" id="UP000650616"/>
    </source>
</evidence>
<comment type="pathway">
    <text evidence="2 8">Amino-acid biosynthesis; L-tryptophan biosynthesis; L-tryptophan from chorismate: step 4/5.</text>
</comment>
<name>A0AAW3ZTC2_9BACT</name>
<dbReference type="InterPro" id="IPR045186">
    <property type="entry name" value="Indole-3-glycerol_P_synth"/>
</dbReference>
<dbReference type="Proteomes" id="UP000650616">
    <property type="component" value="Unassembled WGS sequence"/>
</dbReference>
<dbReference type="GO" id="GO:0004425">
    <property type="term" value="F:indole-3-glycerol-phosphate synthase activity"/>
    <property type="evidence" value="ECO:0007669"/>
    <property type="project" value="UniProtKB-UniRule"/>
</dbReference>
<protein>
    <recommendedName>
        <fullName evidence="8">Indole-3-glycerol phosphate synthase</fullName>
        <shortName evidence="8">IGPS</shortName>
        <ecNumber evidence="8">4.1.1.48</ecNumber>
    </recommendedName>
</protein>
<evidence type="ECO:0000256" key="4">
    <source>
        <dbReference type="ARBA" id="ARBA00022793"/>
    </source>
</evidence>
<comment type="similarity">
    <text evidence="8">Belongs to the TrpC family.</text>
</comment>
<evidence type="ECO:0000256" key="6">
    <source>
        <dbReference type="ARBA" id="ARBA00023141"/>
    </source>
</evidence>
<dbReference type="RefSeq" id="WP_170015398.1">
    <property type="nucleotide sequence ID" value="NZ_CP012545.1"/>
</dbReference>
<feature type="domain" description="Indole-3-glycerol phosphate synthase" evidence="9">
    <location>
        <begin position="3"/>
        <end position="258"/>
    </location>
</feature>
<proteinExistence type="inferred from homology"/>
<dbReference type="PANTHER" id="PTHR22854">
    <property type="entry name" value="TRYPTOPHAN BIOSYNTHESIS PROTEIN"/>
    <property type="match status" value="1"/>
</dbReference>
<dbReference type="InterPro" id="IPR011060">
    <property type="entry name" value="RibuloseP-bd_barrel"/>
</dbReference>
<dbReference type="PANTHER" id="PTHR22854:SF2">
    <property type="entry name" value="INDOLE-3-GLYCEROL-PHOSPHATE SYNTHASE"/>
    <property type="match status" value="1"/>
</dbReference>
<dbReference type="GO" id="GO:0004640">
    <property type="term" value="F:phosphoribosylanthranilate isomerase activity"/>
    <property type="evidence" value="ECO:0007669"/>
    <property type="project" value="TreeGrafter"/>
</dbReference>
<organism evidence="11 12">
    <name type="scientific">Campylobacter californiensis</name>
    <dbReference type="NCBI Taxonomy" id="1032243"/>
    <lineage>
        <taxon>Bacteria</taxon>
        <taxon>Pseudomonadati</taxon>
        <taxon>Campylobacterota</taxon>
        <taxon>Epsilonproteobacteria</taxon>
        <taxon>Campylobacterales</taxon>
        <taxon>Campylobacteraceae</taxon>
        <taxon>Campylobacter</taxon>
    </lineage>
</organism>
<keyword evidence="7 8" id="KW-0456">Lyase</keyword>
<evidence type="ECO:0000256" key="3">
    <source>
        <dbReference type="ARBA" id="ARBA00022605"/>
    </source>
</evidence>
<dbReference type="NCBIfam" id="NF001378">
    <property type="entry name" value="PRK00278.2-5"/>
    <property type="match status" value="1"/>
</dbReference>
<dbReference type="AlphaFoldDB" id="A0AAW3ZTC2"/>
<gene>
    <name evidence="8 11" type="primary">trpC</name>
    <name evidence="10" type="ORF">CCAL12919_00900</name>
    <name evidence="11" type="ORF">CCAL9337_01880</name>
</gene>
<dbReference type="EMBL" id="JADBHS010000001">
    <property type="protein sequence ID" value="MBE2985694.1"/>
    <property type="molecule type" value="Genomic_DNA"/>
</dbReference>
<comment type="catalytic activity">
    <reaction evidence="1 8">
        <text>1-(2-carboxyphenylamino)-1-deoxy-D-ribulose 5-phosphate + H(+) = (1S,2R)-1-C-(indol-3-yl)glycerol 3-phosphate + CO2 + H2O</text>
        <dbReference type="Rhea" id="RHEA:23476"/>
        <dbReference type="ChEBI" id="CHEBI:15377"/>
        <dbReference type="ChEBI" id="CHEBI:15378"/>
        <dbReference type="ChEBI" id="CHEBI:16526"/>
        <dbReference type="ChEBI" id="CHEBI:58613"/>
        <dbReference type="ChEBI" id="CHEBI:58866"/>
        <dbReference type="EC" id="4.1.1.48"/>
    </reaction>
</comment>
<dbReference type="SUPFAM" id="SSF51366">
    <property type="entry name" value="Ribulose-phoshate binding barrel"/>
    <property type="match status" value="1"/>
</dbReference>
<evidence type="ECO:0000256" key="5">
    <source>
        <dbReference type="ARBA" id="ARBA00022822"/>
    </source>
</evidence>
<comment type="caution">
    <text evidence="11">The sequence shown here is derived from an EMBL/GenBank/DDBJ whole genome shotgun (WGS) entry which is preliminary data.</text>
</comment>
<reference evidence="10 13" key="2">
    <citation type="submission" date="2020-10" db="EMBL/GenBank/DDBJ databases">
        <title>Campylobacter californiensis sp. nov. isolated from cattle and feral swine in California.</title>
        <authorList>
            <person name="Miller W.G."/>
        </authorList>
    </citation>
    <scope>NUCLEOTIDE SEQUENCE [LARGE SCALE GENOMIC DNA]</scope>
    <source>
        <strain evidence="10 13">RM12919</strain>
    </source>
</reference>
<dbReference type="EMBL" id="LIWG01000002">
    <property type="protein sequence ID" value="MBE3607478.1"/>
    <property type="molecule type" value="Genomic_DNA"/>
</dbReference>
<dbReference type="Gene3D" id="3.20.20.70">
    <property type="entry name" value="Aldolase class I"/>
    <property type="match status" value="1"/>
</dbReference>
<evidence type="ECO:0000256" key="7">
    <source>
        <dbReference type="ARBA" id="ARBA00023239"/>
    </source>
</evidence>
<evidence type="ECO:0000256" key="1">
    <source>
        <dbReference type="ARBA" id="ARBA00001633"/>
    </source>
</evidence>
<evidence type="ECO:0000313" key="10">
    <source>
        <dbReference type="EMBL" id="MBE2985694.1"/>
    </source>
</evidence>
<keyword evidence="4 8" id="KW-0210">Decarboxylase</keyword>
<dbReference type="CDD" id="cd00331">
    <property type="entry name" value="IGPS"/>
    <property type="match status" value="1"/>
</dbReference>
<dbReference type="HAMAP" id="MF_00134_B">
    <property type="entry name" value="IGPS_B"/>
    <property type="match status" value="1"/>
</dbReference>
<keyword evidence="5 8" id="KW-0822">Tryptophan biosynthesis</keyword>
<evidence type="ECO:0000259" key="9">
    <source>
        <dbReference type="Pfam" id="PF00218"/>
    </source>
</evidence>
<evidence type="ECO:0000256" key="8">
    <source>
        <dbReference type="HAMAP-Rule" id="MF_00134"/>
    </source>
</evidence>
<dbReference type="EC" id="4.1.1.48" evidence="8"/>
<dbReference type="Proteomes" id="UP001318760">
    <property type="component" value="Unassembled WGS sequence"/>
</dbReference>
<dbReference type="InterPro" id="IPR013798">
    <property type="entry name" value="Indole-3-glycerol_P_synth_dom"/>
</dbReference>
<keyword evidence="3 8" id="KW-0028">Amino-acid biosynthesis</keyword>
<keyword evidence="12" id="KW-1185">Reference proteome</keyword>
<accession>A0AAW3ZTC2</accession>
<dbReference type="InterPro" id="IPR001468">
    <property type="entry name" value="Indole-3-GlycerolPSynthase_CS"/>
</dbReference>
<evidence type="ECO:0000313" key="13">
    <source>
        <dbReference type="Proteomes" id="UP001318760"/>
    </source>
</evidence>